<evidence type="ECO:0000313" key="2">
    <source>
        <dbReference type="Proteomes" id="UP000307720"/>
    </source>
</evidence>
<keyword evidence="2" id="KW-1185">Reference proteome</keyword>
<organism evidence="1 2">
    <name type="scientific">Hominisplanchenecus murintestinalis</name>
    <dbReference type="NCBI Taxonomy" id="2941517"/>
    <lineage>
        <taxon>Bacteria</taxon>
        <taxon>Bacillati</taxon>
        <taxon>Bacillota</taxon>
        <taxon>Clostridia</taxon>
        <taxon>Lachnospirales</taxon>
        <taxon>Lachnospiraceae</taxon>
        <taxon>Hominisplanchenecus</taxon>
    </lineage>
</organism>
<dbReference type="Proteomes" id="UP000307720">
    <property type="component" value="Unassembled WGS sequence"/>
</dbReference>
<evidence type="ECO:0000313" key="1">
    <source>
        <dbReference type="EMBL" id="TGX97518.1"/>
    </source>
</evidence>
<reference evidence="1" key="1">
    <citation type="submission" date="2019-04" db="EMBL/GenBank/DDBJ databases">
        <title>Microbes associate with the intestines of laboratory mice.</title>
        <authorList>
            <person name="Navarre W."/>
            <person name="Wong E."/>
            <person name="Huang K."/>
            <person name="Tropini C."/>
            <person name="Ng K."/>
            <person name="Yu B."/>
        </authorList>
    </citation>
    <scope>NUCLEOTIDE SEQUENCE</scope>
    <source>
        <strain evidence="1">NM72_1-8</strain>
    </source>
</reference>
<sequence length="305" mass="35527">MKEYTVDLVVPVYKPDEKFDKLMQMLQRQTYPIGKILLMNTEEEYFPKRGYEELPHVEVRHLRKEEFDHGGTRHSAASLLDGDLILFLTQDAIPQDEYLVERLAVAFEDKQVAAAYARQLPCRDCGILERYTRSFNYPEKSSVKSMEDLQTYGIKTFFCSNVCAMYRRSVYEKLGGFEKHTIFNEDMILAGKIIQDGGRIAYVAEAAVIHSHNYGNIEQLRRNFDLAVSQAEHPEIFGMAKSESEGIRMVKQSAKYLMEIGKPWMIFKLTTNSGFKYIGYCLGKAYRKLPKWLILRLTMNRDYWK</sequence>
<name>A0AC61QX13_9FIRM</name>
<protein>
    <submittedName>
        <fullName evidence="1">Glycosyltransferase family 2 protein</fullName>
    </submittedName>
</protein>
<gene>
    <name evidence="1" type="ORF">E5357_12335</name>
</gene>
<proteinExistence type="predicted"/>
<comment type="caution">
    <text evidence="1">The sequence shown here is derived from an EMBL/GenBank/DDBJ whole genome shotgun (WGS) entry which is preliminary data.</text>
</comment>
<dbReference type="EMBL" id="SRZB01000030">
    <property type="protein sequence ID" value="TGX97518.1"/>
    <property type="molecule type" value="Genomic_DNA"/>
</dbReference>
<accession>A0AC61QX13</accession>